<proteinExistence type="predicted"/>
<dbReference type="KEGG" id="ftj:FTUN_2935"/>
<protein>
    <submittedName>
        <fullName evidence="1">Uncharacterized protein</fullName>
    </submittedName>
</protein>
<dbReference type="Proteomes" id="UP000503447">
    <property type="component" value="Chromosome"/>
</dbReference>
<gene>
    <name evidence="1" type="ORF">FTUN_2935</name>
</gene>
<evidence type="ECO:0000313" key="1">
    <source>
        <dbReference type="EMBL" id="QJW95386.1"/>
    </source>
</evidence>
<dbReference type="AlphaFoldDB" id="A0A6M5YPV8"/>
<dbReference type="EMBL" id="CP053452">
    <property type="protein sequence ID" value="QJW95386.1"/>
    <property type="molecule type" value="Genomic_DNA"/>
</dbReference>
<name>A0A6M5YPV8_9BACT</name>
<sequence>MNPLVERLVAALREFAPRLTDDAVADRALRGRASYPIASTKW</sequence>
<organism evidence="1 2">
    <name type="scientific">Frigoriglobus tundricola</name>
    <dbReference type="NCBI Taxonomy" id="2774151"/>
    <lineage>
        <taxon>Bacteria</taxon>
        <taxon>Pseudomonadati</taxon>
        <taxon>Planctomycetota</taxon>
        <taxon>Planctomycetia</taxon>
        <taxon>Gemmatales</taxon>
        <taxon>Gemmataceae</taxon>
        <taxon>Frigoriglobus</taxon>
    </lineage>
</organism>
<accession>A0A6M5YPV8</accession>
<reference evidence="2" key="1">
    <citation type="submission" date="2020-05" db="EMBL/GenBank/DDBJ databases">
        <title>Frigoriglobus tundricola gen. nov., sp. nov., a psychrotolerant cellulolytic planctomycete of the family Gemmataceae with two divergent copies of 16S rRNA gene.</title>
        <authorList>
            <person name="Kulichevskaya I.S."/>
            <person name="Ivanova A.A."/>
            <person name="Naumoff D.G."/>
            <person name="Beletsky A.V."/>
            <person name="Rijpstra W.I.C."/>
            <person name="Sinninghe Damste J.S."/>
            <person name="Mardanov A.V."/>
            <person name="Ravin N.V."/>
            <person name="Dedysh S.N."/>
        </authorList>
    </citation>
    <scope>NUCLEOTIDE SEQUENCE [LARGE SCALE GENOMIC DNA]</scope>
    <source>
        <strain evidence="2">PL17</strain>
    </source>
</reference>
<evidence type="ECO:0000313" key="2">
    <source>
        <dbReference type="Proteomes" id="UP000503447"/>
    </source>
</evidence>
<dbReference type="RefSeq" id="WP_261361923.1">
    <property type="nucleotide sequence ID" value="NZ_CP053452.2"/>
</dbReference>
<keyword evidence="2" id="KW-1185">Reference proteome</keyword>